<proteinExistence type="predicted"/>
<accession>A0A085NAD9</accession>
<keyword evidence="3" id="KW-1185">Reference proteome</keyword>
<dbReference type="EMBL" id="KL367525">
    <property type="protein sequence ID" value="KFD66435.1"/>
    <property type="molecule type" value="Genomic_DNA"/>
</dbReference>
<dbReference type="Proteomes" id="UP000030764">
    <property type="component" value="Unassembled WGS sequence"/>
</dbReference>
<gene>
    <name evidence="1" type="ORF">M513_05821</name>
    <name evidence="2" type="ORF">M514_05821</name>
</gene>
<protein>
    <submittedName>
        <fullName evidence="2">Uncharacterized protein</fullName>
    </submittedName>
</protein>
<dbReference type="Proteomes" id="UP000030758">
    <property type="component" value="Unassembled WGS sequence"/>
</dbReference>
<reference evidence="2 3" key="1">
    <citation type="journal article" date="2014" name="Nat. Genet.">
        <title>Genome and transcriptome of the porcine whipworm Trichuris suis.</title>
        <authorList>
            <person name="Jex A.R."/>
            <person name="Nejsum P."/>
            <person name="Schwarz E.M."/>
            <person name="Hu L."/>
            <person name="Young N.D."/>
            <person name="Hall R.S."/>
            <person name="Korhonen P.K."/>
            <person name="Liao S."/>
            <person name="Thamsborg S."/>
            <person name="Xia J."/>
            <person name="Xu P."/>
            <person name="Wang S."/>
            <person name="Scheerlinck J.P."/>
            <person name="Hofmann A."/>
            <person name="Sternberg P.W."/>
            <person name="Wang J."/>
            <person name="Gasser R.B."/>
        </authorList>
    </citation>
    <scope>NUCLEOTIDE SEQUENCE [LARGE SCALE GENOMIC DNA]</scope>
    <source>
        <strain evidence="2">DCEP-RM93F</strain>
        <strain evidence="1">DCEP-RM93M</strain>
    </source>
</reference>
<evidence type="ECO:0000313" key="2">
    <source>
        <dbReference type="EMBL" id="KFD66435.1"/>
    </source>
</evidence>
<name>A0A085NAD9_9BILA</name>
<evidence type="ECO:0000313" key="1">
    <source>
        <dbReference type="EMBL" id="KFD53340.1"/>
    </source>
</evidence>
<organism evidence="2">
    <name type="scientific">Trichuris suis</name>
    <name type="common">pig whipworm</name>
    <dbReference type="NCBI Taxonomy" id="68888"/>
    <lineage>
        <taxon>Eukaryota</taxon>
        <taxon>Metazoa</taxon>
        <taxon>Ecdysozoa</taxon>
        <taxon>Nematoda</taxon>
        <taxon>Enoplea</taxon>
        <taxon>Dorylaimia</taxon>
        <taxon>Trichinellida</taxon>
        <taxon>Trichuridae</taxon>
        <taxon>Trichuris</taxon>
    </lineage>
</organism>
<dbReference type="EMBL" id="KL363218">
    <property type="protein sequence ID" value="KFD53340.1"/>
    <property type="molecule type" value="Genomic_DNA"/>
</dbReference>
<dbReference type="AlphaFoldDB" id="A0A085NAD9"/>
<sequence length="109" mass="12407">MKRRDETILVNHELIRKIAVANLCESRKDYCSYSVTRCANAAVFLRHDVIEEGHIFMKDSRQMATFVKMGLQESSKKQLFLSVNLSVLLARLGQTKARLLPVLGAVTRK</sequence>
<evidence type="ECO:0000313" key="3">
    <source>
        <dbReference type="Proteomes" id="UP000030764"/>
    </source>
</evidence>